<dbReference type="PANTHER" id="PTHR43713">
    <property type="entry name" value="GLUTAMATE-1-SEMIALDEHYDE 2,1-AMINOMUTASE"/>
    <property type="match status" value="1"/>
</dbReference>
<keyword evidence="5" id="KW-1185">Reference proteome</keyword>
<protein>
    <recommendedName>
        <fullName evidence="6">Glutamate-1-semialdehyde 2,1-aminomutase</fullName>
    </recommendedName>
</protein>
<dbReference type="Gene3D" id="3.40.640.10">
    <property type="entry name" value="Type I PLP-dependent aspartate aminotransferase-like (Major domain)"/>
    <property type="match status" value="1"/>
</dbReference>
<keyword evidence="2 3" id="KW-0663">Pyridoxal phosphate</keyword>
<dbReference type="PANTHER" id="PTHR43713:SF3">
    <property type="entry name" value="GLUTAMATE-1-SEMIALDEHYDE 2,1-AMINOMUTASE 1, CHLOROPLASTIC-RELATED"/>
    <property type="match status" value="1"/>
</dbReference>
<evidence type="ECO:0000313" key="5">
    <source>
        <dbReference type="Proteomes" id="UP000199051"/>
    </source>
</evidence>
<comment type="similarity">
    <text evidence="3">Belongs to the class-III pyridoxal-phosphate-dependent aminotransferase family.</text>
</comment>
<dbReference type="Gene3D" id="3.90.1150.10">
    <property type="entry name" value="Aspartate Aminotransferase, domain 1"/>
    <property type="match status" value="1"/>
</dbReference>
<dbReference type="Pfam" id="PF00202">
    <property type="entry name" value="Aminotran_3"/>
    <property type="match status" value="2"/>
</dbReference>
<evidence type="ECO:0000256" key="1">
    <source>
        <dbReference type="ARBA" id="ARBA00001933"/>
    </source>
</evidence>
<dbReference type="GO" id="GO:0030170">
    <property type="term" value="F:pyridoxal phosphate binding"/>
    <property type="evidence" value="ECO:0007669"/>
    <property type="project" value="InterPro"/>
</dbReference>
<dbReference type="EMBL" id="FOGI01000001">
    <property type="protein sequence ID" value="SER02626.1"/>
    <property type="molecule type" value="Genomic_DNA"/>
</dbReference>
<proteinExistence type="inferred from homology"/>
<dbReference type="PROSITE" id="PS00600">
    <property type="entry name" value="AA_TRANSFER_CLASS_3"/>
    <property type="match status" value="1"/>
</dbReference>
<dbReference type="InterPro" id="IPR005814">
    <property type="entry name" value="Aminotrans_3"/>
</dbReference>
<dbReference type="STRING" id="155974.SAMN04487818_101323"/>
<dbReference type="AlphaFoldDB" id="A0A1H9KTY9"/>
<dbReference type="GO" id="GO:0008483">
    <property type="term" value="F:transaminase activity"/>
    <property type="evidence" value="ECO:0007669"/>
    <property type="project" value="InterPro"/>
</dbReference>
<accession>A0A1H9KTY9</accession>
<dbReference type="InterPro" id="IPR015424">
    <property type="entry name" value="PyrdxlP-dep_Trfase"/>
</dbReference>
<evidence type="ECO:0000256" key="3">
    <source>
        <dbReference type="RuleBase" id="RU003560"/>
    </source>
</evidence>
<name>A0A1H9KTY9_9PSEU</name>
<evidence type="ECO:0008006" key="6">
    <source>
        <dbReference type="Google" id="ProtNLM"/>
    </source>
</evidence>
<evidence type="ECO:0000256" key="2">
    <source>
        <dbReference type="ARBA" id="ARBA00022898"/>
    </source>
</evidence>
<dbReference type="InterPro" id="IPR015422">
    <property type="entry name" value="PyrdxlP-dep_Trfase_small"/>
</dbReference>
<organism evidence="4 5">
    <name type="scientific">Actinokineospora terrae</name>
    <dbReference type="NCBI Taxonomy" id="155974"/>
    <lineage>
        <taxon>Bacteria</taxon>
        <taxon>Bacillati</taxon>
        <taxon>Actinomycetota</taxon>
        <taxon>Actinomycetes</taxon>
        <taxon>Pseudonocardiales</taxon>
        <taxon>Pseudonocardiaceae</taxon>
        <taxon>Actinokineospora</taxon>
    </lineage>
</organism>
<evidence type="ECO:0000313" key="4">
    <source>
        <dbReference type="EMBL" id="SER02626.1"/>
    </source>
</evidence>
<gene>
    <name evidence="4" type="ORF">SAMN04487818_101323</name>
</gene>
<dbReference type="RefSeq" id="WP_092774577.1">
    <property type="nucleotide sequence ID" value="NZ_FOGI01000001.1"/>
</dbReference>
<dbReference type="Proteomes" id="UP000199051">
    <property type="component" value="Unassembled WGS sequence"/>
</dbReference>
<dbReference type="InterPro" id="IPR049704">
    <property type="entry name" value="Aminotrans_3_PPA_site"/>
</dbReference>
<dbReference type="InterPro" id="IPR015421">
    <property type="entry name" value="PyrdxlP-dep_Trfase_major"/>
</dbReference>
<dbReference type="SUPFAM" id="SSF53383">
    <property type="entry name" value="PLP-dependent transferases"/>
    <property type="match status" value="1"/>
</dbReference>
<reference evidence="5" key="1">
    <citation type="submission" date="2016-10" db="EMBL/GenBank/DDBJ databases">
        <authorList>
            <person name="Varghese N."/>
            <person name="Submissions S."/>
        </authorList>
    </citation>
    <scope>NUCLEOTIDE SEQUENCE [LARGE SCALE GENOMIC DNA]</scope>
    <source>
        <strain evidence="5">DSM 44260</strain>
    </source>
</reference>
<sequence>MTTIVTGSNRETIERARRVTAAERFDIGTRFGSVFDSAVGSWMRDVEGRRILDVTAASGALLLGNQHPAVVEAVVRSVRDHGVVYASTITPQRIELAERLCERYPAGEKAVFCKSGSEATTAAIQIARAATGRDLILTAGYHGWFEWQRPYRNMGYDPRTRVANFGYNETALARYLDEFGADVAAVIITPEPAWFDVAYHQRLAELCARHGVLFVIDEVITALRWGPRGLNGSGGVRADMITMSKSLGNGHSIAALLGRADVLDYYDAAGIAGTYNRELTPMFAALAVLDEIADGSVHEHCERMGQALKDGMREVLREVGIPAYVTGPNMMFDVVTPSEQLSWDIYAAAYEHGAWFEDSGTQMVTAAFTQSDVDHALEAFEKGARAVAATTDIEPGELSEELRLGFALDAFGGSPHDTPPVLARIEETVELMARRDPSAGTSATAVTG</sequence>
<comment type="cofactor">
    <cofactor evidence="1">
        <name>pyridoxal 5'-phosphate</name>
        <dbReference type="ChEBI" id="CHEBI:597326"/>
    </cofactor>
</comment>